<dbReference type="PANTHER" id="PTHR33064:SF37">
    <property type="entry name" value="RIBONUCLEASE H"/>
    <property type="match status" value="1"/>
</dbReference>
<dbReference type="EnsemblPlants" id="evm.model.08.759">
    <property type="protein sequence ID" value="cds.evm.model.08.759"/>
    <property type="gene ID" value="evm.TU.08.759"/>
</dbReference>
<dbReference type="Gene3D" id="3.30.70.270">
    <property type="match status" value="1"/>
</dbReference>
<reference evidence="1" key="2">
    <citation type="submission" date="2021-03" db="UniProtKB">
        <authorList>
            <consortium name="EnsemblPlants"/>
        </authorList>
    </citation>
    <scope>IDENTIFICATION</scope>
</reference>
<reference evidence="1" key="1">
    <citation type="submission" date="2018-11" db="EMBL/GenBank/DDBJ databases">
        <authorList>
            <person name="Grassa J C."/>
        </authorList>
    </citation>
    <scope>NUCLEOTIDE SEQUENCE [LARGE SCALE GENOMIC DNA]</scope>
</reference>
<evidence type="ECO:0000313" key="1">
    <source>
        <dbReference type="EnsemblPlants" id="cds.evm.model.08.759"/>
    </source>
</evidence>
<dbReference type="Proteomes" id="UP000596661">
    <property type="component" value="Chromosome 8"/>
</dbReference>
<accession>A0A803QCA0</accession>
<dbReference type="InterPro" id="IPR043128">
    <property type="entry name" value="Rev_trsase/Diguanyl_cyclase"/>
</dbReference>
<proteinExistence type="predicted"/>
<dbReference type="InterPro" id="IPR051320">
    <property type="entry name" value="Viral_Replic_Matur_Polypro"/>
</dbReference>
<keyword evidence="2" id="KW-1185">Reference proteome</keyword>
<name>A0A803QCA0_CANSA</name>
<sequence length="144" mass="16396">MVLYCYKVMPFGLENVRATYQRLVNGFIVNVRRVEANPKKIKALIEVPSPTKPKEVQASTGRMVALNIFISKLTDKCLPFFNFLRGNKKFERNEECEKAFKGIKKNLSTHLVLAKPMTGETLYLYLVVLENAISLALVQEEGKN</sequence>
<evidence type="ECO:0000313" key="2">
    <source>
        <dbReference type="Proteomes" id="UP000596661"/>
    </source>
</evidence>
<evidence type="ECO:0008006" key="3">
    <source>
        <dbReference type="Google" id="ProtNLM"/>
    </source>
</evidence>
<protein>
    <recommendedName>
        <fullName evidence="3">Reverse transcriptase/retrotransposon-derived protein RNase H-like domain-containing protein</fullName>
    </recommendedName>
</protein>
<dbReference type="InterPro" id="IPR043502">
    <property type="entry name" value="DNA/RNA_pol_sf"/>
</dbReference>
<dbReference type="EMBL" id="UZAU01000692">
    <property type="status" value="NOT_ANNOTATED_CDS"/>
    <property type="molecule type" value="Genomic_DNA"/>
</dbReference>
<dbReference type="AlphaFoldDB" id="A0A803QCA0"/>
<dbReference type="PANTHER" id="PTHR33064">
    <property type="entry name" value="POL PROTEIN"/>
    <property type="match status" value="1"/>
</dbReference>
<dbReference type="OMA" id="FERNEEC"/>
<dbReference type="Gramene" id="evm.model.08.759">
    <property type="protein sequence ID" value="cds.evm.model.08.759"/>
    <property type="gene ID" value="evm.TU.08.759"/>
</dbReference>
<organism evidence="1 2">
    <name type="scientific">Cannabis sativa</name>
    <name type="common">Hemp</name>
    <name type="synonym">Marijuana</name>
    <dbReference type="NCBI Taxonomy" id="3483"/>
    <lineage>
        <taxon>Eukaryota</taxon>
        <taxon>Viridiplantae</taxon>
        <taxon>Streptophyta</taxon>
        <taxon>Embryophyta</taxon>
        <taxon>Tracheophyta</taxon>
        <taxon>Spermatophyta</taxon>
        <taxon>Magnoliopsida</taxon>
        <taxon>eudicotyledons</taxon>
        <taxon>Gunneridae</taxon>
        <taxon>Pentapetalae</taxon>
        <taxon>rosids</taxon>
        <taxon>fabids</taxon>
        <taxon>Rosales</taxon>
        <taxon>Cannabaceae</taxon>
        <taxon>Cannabis</taxon>
    </lineage>
</organism>
<dbReference type="SUPFAM" id="SSF56672">
    <property type="entry name" value="DNA/RNA polymerases"/>
    <property type="match status" value="1"/>
</dbReference>